<dbReference type="PANTHER" id="PTHR35006:SF2">
    <property type="entry name" value="GLYOXALASE FAMILY PROTEIN (AFU_ORTHOLOGUE AFUA_5G14830)"/>
    <property type="match status" value="1"/>
</dbReference>
<comment type="caution">
    <text evidence="2">The sequence shown here is derived from an EMBL/GenBank/DDBJ whole genome shotgun (WGS) entry which is preliminary data.</text>
</comment>
<evidence type="ECO:0000259" key="1">
    <source>
        <dbReference type="PROSITE" id="PS51819"/>
    </source>
</evidence>
<dbReference type="PANTHER" id="PTHR35006">
    <property type="entry name" value="GLYOXALASE FAMILY PROTEIN (AFU_ORTHOLOGUE AFUA_5G14830)"/>
    <property type="match status" value="1"/>
</dbReference>
<evidence type="ECO:0000313" key="2">
    <source>
        <dbReference type="EMBL" id="NIA68572.1"/>
    </source>
</evidence>
<dbReference type="InterPro" id="IPR004360">
    <property type="entry name" value="Glyas_Fos-R_dOase_dom"/>
</dbReference>
<dbReference type="InterPro" id="IPR037523">
    <property type="entry name" value="VOC_core"/>
</dbReference>
<name>A0A967C8Q1_9PROT</name>
<dbReference type="InterPro" id="IPR029068">
    <property type="entry name" value="Glyas_Bleomycin-R_OHBP_Dase"/>
</dbReference>
<gene>
    <name evidence="2" type="ORF">HBA54_08210</name>
</gene>
<keyword evidence="3" id="KW-1185">Reference proteome</keyword>
<feature type="domain" description="VOC" evidence="1">
    <location>
        <begin position="28"/>
        <end position="155"/>
    </location>
</feature>
<organism evidence="2 3">
    <name type="scientific">Pelagibius litoralis</name>
    <dbReference type="NCBI Taxonomy" id="374515"/>
    <lineage>
        <taxon>Bacteria</taxon>
        <taxon>Pseudomonadati</taxon>
        <taxon>Pseudomonadota</taxon>
        <taxon>Alphaproteobacteria</taxon>
        <taxon>Rhodospirillales</taxon>
        <taxon>Rhodovibrionaceae</taxon>
        <taxon>Pelagibius</taxon>
    </lineage>
</organism>
<dbReference type="Gene3D" id="3.10.180.10">
    <property type="entry name" value="2,3-Dihydroxybiphenyl 1,2-Dioxygenase, domain 1"/>
    <property type="match status" value="1"/>
</dbReference>
<evidence type="ECO:0000313" key="3">
    <source>
        <dbReference type="Proteomes" id="UP000761264"/>
    </source>
</evidence>
<sequence>MPTDTLQADTLPASTTAAASGTTTVLGTMNHVGITVSDLADSTDRFYGPLLRFLGYEPIVEEAEMSVWLCAAGCAVNLWQAKPQHAGRRPERYAPGFHHFAFNADSRQTVDRCYSYLRDLGVEILDPPADYDYEPGYYALFFADPDGMKFELVHLPPQASASVVA</sequence>
<dbReference type="PROSITE" id="PS51819">
    <property type="entry name" value="VOC"/>
    <property type="match status" value="1"/>
</dbReference>
<accession>A0A967C8Q1</accession>
<dbReference type="RefSeq" id="WP_167223307.1">
    <property type="nucleotide sequence ID" value="NZ_JAAQPH010000005.1"/>
</dbReference>
<reference evidence="2" key="1">
    <citation type="submission" date="2020-03" db="EMBL/GenBank/DDBJ databases">
        <title>Genome of Pelagibius litoralis DSM 21314T.</title>
        <authorList>
            <person name="Wang G."/>
        </authorList>
    </citation>
    <scope>NUCLEOTIDE SEQUENCE</scope>
    <source>
        <strain evidence="2">DSM 21314</strain>
    </source>
</reference>
<protein>
    <submittedName>
        <fullName evidence="2">Bleomycin resistance protein</fullName>
    </submittedName>
</protein>
<dbReference type="SUPFAM" id="SSF54593">
    <property type="entry name" value="Glyoxalase/Bleomycin resistance protein/Dihydroxybiphenyl dioxygenase"/>
    <property type="match status" value="1"/>
</dbReference>
<dbReference type="Pfam" id="PF00903">
    <property type="entry name" value="Glyoxalase"/>
    <property type="match status" value="1"/>
</dbReference>
<dbReference type="AlphaFoldDB" id="A0A967C8Q1"/>
<dbReference type="Proteomes" id="UP000761264">
    <property type="component" value="Unassembled WGS sequence"/>
</dbReference>
<dbReference type="EMBL" id="JAAQPH010000005">
    <property type="protein sequence ID" value="NIA68572.1"/>
    <property type="molecule type" value="Genomic_DNA"/>
</dbReference>
<proteinExistence type="predicted"/>